<gene>
    <name evidence="2" type="ORF">CKO45_29205</name>
</gene>
<accession>A0ABS1D888</accession>
<organism evidence="2 3">
    <name type="scientific">Paracraurococcus ruber</name>
    <dbReference type="NCBI Taxonomy" id="77675"/>
    <lineage>
        <taxon>Bacteria</taxon>
        <taxon>Pseudomonadati</taxon>
        <taxon>Pseudomonadota</taxon>
        <taxon>Alphaproteobacteria</taxon>
        <taxon>Acetobacterales</taxon>
        <taxon>Roseomonadaceae</taxon>
        <taxon>Paracraurococcus</taxon>
    </lineage>
</organism>
<comment type="caution">
    <text evidence="2">The sequence shown here is derived from an EMBL/GenBank/DDBJ whole genome shotgun (WGS) entry which is preliminary data.</text>
</comment>
<sequence length="64" mass="6834">MIIPAAACMAAPAGLAPGRARAMHRGRRRDGLRARRLPRVARDPGLTPGRGRRAARRVRARAGG</sequence>
<dbReference type="EMBL" id="NRSG01000500">
    <property type="protein sequence ID" value="MBK1662267.1"/>
    <property type="molecule type" value="Genomic_DNA"/>
</dbReference>
<keyword evidence="3" id="KW-1185">Reference proteome</keyword>
<feature type="compositionally biased region" description="Basic residues" evidence="1">
    <location>
        <begin position="50"/>
        <end position="64"/>
    </location>
</feature>
<feature type="region of interest" description="Disordered" evidence="1">
    <location>
        <begin position="41"/>
        <end position="64"/>
    </location>
</feature>
<evidence type="ECO:0000313" key="2">
    <source>
        <dbReference type="EMBL" id="MBK1662267.1"/>
    </source>
</evidence>
<evidence type="ECO:0000313" key="3">
    <source>
        <dbReference type="Proteomes" id="UP000697995"/>
    </source>
</evidence>
<reference evidence="2 3" key="1">
    <citation type="journal article" date="2020" name="Microorganisms">
        <title>Osmotic Adaptation and Compatible Solute Biosynthesis of Phototrophic Bacteria as Revealed from Genome Analyses.</title>
        <authorList>
            <person name="Imhoff J.F."/>
            <person name="Rahn T."/>
            <person name="Kunzel S."/>
            <person name="Keller A."/>
            <person name="Neulinger S.C."/>
        </authorList>
    </citation>
    <scope>NUCLEOTIDE SEQUENCE [LARGE SCALE GENOMIC DNA]</scope>
    <source>
        <strain evidence="2 3">DSM 15382</strain>
    </source>
</reference>
<evidence type="ECO:0000256" key="1">
    <source>
        <dbReference type="SAM" id="MobiDB-lite"/>
    </source>
</evidence>
<protein>
    <submittedName>
        <fullName evidence="2">Uncharacterized protein</fullName>
    </submittedName>
</protein>
<dbReference type="Proteomes" id="UP000697995">
    <property type="component" value="Unassembled WGS sequence"/>
</dbReference>
<name>A0ABS1D888_9PROT</name>
<proteinExistence type="predicted"/>